<evidence type="ECO:0000256" key="4">
    <source>
        <dbReference type="ARBA" id="ARBA00023242"/>
    </source>
</evidence>
<dbReference type="GO" id="GO:0046983">
    <property type="term" value="F:protein dimerization activity"/>
    <property type="evidence" value="ECO:0007669"/>
    <property type="project" value="InterPro"/>
</dbReference>
<dbReference type="RefSeq" id="XP_030546476.1">
    <property type="nucleotide sequence ID" value="XM_030690616.2"/>
</dbReference>
<evidence type="ECO:0000256" key="1">
    <source>
        <dbReference type="ARBA" id="ARBA00004123"/>
    </source>
</evidence>
<evidence type="ECO:0000256" key="5">
    <source>
        <dbReference type="SAM" id="MobiDB-lite"/>
    </source>
</evidence>
<organism evidence="7 8">
    <name type="scientific">Rhodamnia argentea</name>
    <dbReference type="NCBI Taxonomy" id="178133"/>
    <lineage>
        <taxon>Eukaryota</taxon>
        <taxon>Viridiplantae</taxon>
        <taxon>Streptophyta</taxon>
        <taxon>Embryophyta</taxon>
        <taxon>Tracheophyta</taxon>
        <taxon>Spermatophyta</taxon>
        <taxon>Magnoliopsida</taxon>
        <taxon>eudicotyledons</taxon>
        <taxon>Gunneridae</taxon>
        <taxon>Pentapetalae</taxon>
        <taxon>rosids</taxon>
        <taxon>malvids</taxon>
        <taxon>Myrtales</taxon>
        <taxon>Myrtaceae</taxon>
        <taxon>Myrtoideae</taxon>
        <taxon>Myrteae</taxon>
        <taxon>Australasian group</taxon>
        <taxon>Rhodamnia</taxon>
    </lineage>
</organism>
<dbReference type="InterPro" id="IPR045895">
    <property type="entry name" value="bHLH91-like"/>
</dbReference>
<dbReference type="GO" id="GO:0006355">
    <property type="term" value="P:regulation of DNA-templated transcription"/>
    <property type="evidence" value="ECO:0007669"/>
    <property type="project" value="InterPro"/>
</dbReference>
<dbReference type="InterPro" id="IPR036638">
    <property type="entry name" value="HLH_DNA-bd_sf"/>
</dbReference>
<evidence type="ECO:0000259" key="6">
    <source>
        <dbReference type="PROSITE" id="PS50888"/>
    </source>
</evidence>
<dbReference type="Gene3D" id="4.10.280.10">
    <property type="entry name" value="Helix-loop-helix DNA-binding domain"/>
    <property type="match status" value="1"/>
</dbReference>
<reference evidence="8" key="1">
    <citation type="submission" date="2025-08" db="UniProtKB">
        <authorList>
            <consortium name="RefSeq"/>
        </authorList>
    </citation>
    <scope>IDENTIFICATION</scope>
    <source>
        <tissue evidence="8">Leaf</tissue>
    </source>
</reference>
<dbReference type="GO" id="GO:0005634">
    <property type="term" value="C:nucleus"/>
    <property type="evidence" value="ECO:0007669"/>
    <property type="project" value="UniProtKB-SubCell"/>
</dbReference>
<evidence type="ECO:0000256" key="3">
    <source>
        <dbReference type="ARBA" id="ARBA00023163"/>
    </source>
</evidence>
<dbReference type="GO" id="GO:0048658">
    <property type="term" value="P:anther wall tapetum development"/>
    <property type="evidence" value="ECO:0007669"/>
    <property type="project" value="InterPro"/>
</dbReference>
<evidence type="ECO:0000313" key="8">
    <source>
        <dbReference type="RefSeq" id="XP_030546476.1"/>
    </source>
</evidence>
<dbReference type="OrthoDB" id="1932168at2759"/>
<dbReference type="PANTHER" id="PTHR46834:SF1">
    <property type="entry name" value="TRANSCRIPTION FACTOR BHLH10"/>
    <property type="match status" value="1"/>
</dbReference>
<dbReference type="AlphaFoldDB" id="A0A8B8QH78"/>
<dbReference type="PROSITE" id="PS50888">
    <property type="entry name" value="BHLH"/>
    <property type="match status" value="1"/>
</dbReference>
<dbReference type="CDD" id="cd18918">
    <property type="entry name" value="bHLH_AtMYC1_like"/>
    <property type="match status" value="1"/>
</dbReference>
<dbReference type="Pfam" id="PF00010">
    <property type="entry name" value="HLH"/>
    <property type="match status" value="1"/>
</dbReference>
<accession>A0A8B8QH78</accession>
<dbReference type="PANTHER" id="PTHR46834">
    <property type="entry name" value="TRANSCRIPTION FACTOR BHLH91"/>
    <property type="match status" value="1"/>
</dbReference>
<keyword evidence="4" id="KW-0539">Nucleus</keyword>
<name>A0A8B8QH78_9MYRT</name>
<dbReference type="SUPFAM" id="SSF47459">
    <property type="entry name" value="HLH, helix-loop-helix DNA-binding domain"/>
    <property type="match status" value="1"/>
</dbReference>
<dbReference type="InterPro" id="IPR045896">
    <property type="entry name" value="MYC1-like_bHLH"/>
</dbReference>
<comment type="subcellular location">
    <subcellularLocation>
        <location evidence="1">Nucleus</location>
    </subcellularLocation>
</comment>
<keyword evidence="2" id="KW-0805">Transcription regulation</keyword>
<dbReference type="KEGG" id="rarg:115752434"/>
<proteinExistence type="predicted"/>
<keyword evidence="3" id="KW-0804">Transcription</keyword>
<gene>
    <name evidence="8" type="primary">LOC115752434</name>
</gene>
<feature type="region of interest" description="Disordered" evidence="5">
    <location>
        <begin position="342"/>
        <end position="368"/>
    </location>
</feature>
<dbReference type="Proteomes" id="UP000827889">
    <property type="component" value="Chromosome 3"/>
</dbReference>
<keyword evidence="7" id="KW-1185">Reference proteome</keyword>
<protein>
    <submittedName>
        <fullName evidence="8">Transcription factor bHLH91-like</fullName>
    </submittedName>
</protein>
<feature type="domain" description="BHLH" evidence="6">
    <location>
        <begin position="260"/>
        <end position="309"/>
    </location>
</feature>
<evidence type="ECO:0000256" key="2">
    <source>
        <dbReference type="ARBA" id="ARBA00023015"/>
    </source>
</evidence>
<sequence length="482" mass="53186">MIADLDTAYFDPNSIAVPEGPDVEFPRTQDHPHSYHLLHQLQENVPADFADYSCDISNDHPTVEKAIDGDPRNTSNNRVMPNFVDGQASSWNSNQPGLLQDMLQQLVADQAQMQNGTATQKSSGEVPLMPPPDHLGFFHLFPSARSSSSTSPPWPSSSLLPKPPLSYANPNASAASSVLYDPLFHLRNLQPQPPPMGELLYPYAGLAHEDNNGGEFAVNGEGGMTTTAAMMMMMYGEDEGVLEMMEGGNRVKIGKRRGGNKLTKHFATERDRRTQLNEKYVALRDLIPNPTKFDRASIVGDAIDYIKELLVTVNELNLLLERKRWGRERRCKRRRVAVDEEVEEEDAAVDGGESSITAVTPPGDPADRSFNGALRSSCLQRKSKATEVDVRIVNDEVTIKLVQRKKINCLLLMTRVLSELQLDLHHVSGGHIGEHYSFLLTSKIFEGSTVYASAIASKVIEVVDRQYYAAAAAPPPPSSCSY</sequence>
<evidence type="ECO:0000313" key="7">
    <source>
        <dbReference type="Proteomes" id="UP000827889"/>
    </source>
</evidence>
<dbReference type="InterPro" id="IPR011598">
    <property type="entry name" value="bHLH_dom"/>
</dbReference>
<dbReference type="GeneID" id="115752434"/>
<dbReference type="SMART" id="SM00353">
    <property type="entry name" value="HLH"/>
    <property type="match status" value="1"/>
</dbReference>